<gene>
    <name evidence="1" type="ORF">MES4922_250100</name>
</gene>
<dbReference type="Proteomes" id="UP001152604">
    <property type="component" value="Unassembled WGS sequence"/>
</dbReference>
<keyword evidence="2" id="KW-1185">Reference proteome</keyword>
<organism evidence="1 2">
    <name type="scientific">Mesorhizobium ventifaucium</name>
    <dbReference type="NCBI Taxonomy" id="666020"/>
    <lineage>
        <taxon>Bacteria</taxon>
        <taxon>Pseudomonadati</taxon>
        <taxon>Pseudomonadota</taxon>
        <taxon>Alphaproteobacteria</taxon>
        <taxon>Hyphomicrobiales</taxon>
        <taxon>Phyllobacteriaceae</taxon>
        <taxon>Mesorhizobium</taxon>
    </lineage>
</organism>
<accession>A0ABN8JUG0</accession>
<proteinExistence type="predicted"/>
<name>A0ABN8JUG0_9HYPH</name>
<evidence type="ECO:0000313" key="1">
    <source>
        <dbReference type="EMBL" id="CAH2400601.1"/>
    </source>
</evidence>
<protein>
    <submittedName>
        <fullName evidence="1">Uncharacterized protein</fullName>
    </submittedName>
</protein>
<sequence>MADDPRNRSKLALSHVIPAPVRARELRASSTVPDFRPTTPVKLDAASFRHLGPSSSASASVSLCRTPKPFCVLLRCST</sequence>
<dbReference type="EMBL" id="CAKXZS010000018">
    <property type="protein sequence ID" value="CAH2400601.1"/>
    <property type="molecule type" value="Genomic_DNA"/>
</dbReference>
<reference evidence="1" key="1">
    <citation type="submission" date="2022-03" db="EMBL/GenBank/DDBJ databases">
        <authorList>
            <person name="Brunel B."/>
        </authorList>
    </citation>
    <scope>NUCLEOTIDE SEQUENCE</scope>
    <source>
        <strain evidence="1">STM4922sample</strain>
    </source>
</reference>
<comment type="caution">
    <text evidence="1">The sequence shown here is derived from an EMBL/GenBank/DDBJ whole genome shotgun (WGS) entry which is preliminary data.</text>
</comment>
<evidence type="ECO:0000313" key="2">
    <source>
        <dbReference type="Proteomes" id="UP001152604"/>
    </source>
</evidence>